<comment type="caution">
    <text evidence="2">The sequence shown here is derived from an EMBL/GenBank/DDBJ whole genome shotgun (WGS) entry which is preliminary data.</text>
</comment>
<dbReference type="EMBL" id="JBBKXZ010000001">
    <property type="protein sequence ID" value="MFD3394095.1"/>
    <property type="molecule type" value="Genomic_DNA"/>
</dbReference>
<dbReference type="Proteomes" id="UP001598138">
    <property type="component" value="Unassembled WGS sequence"/>
</dbReference>
<proteinExistence type="predicted"/>
<dbReference type="InterPro" id="IPR036188">
    <property type="entry name" value="FAD/NAD-bd_sf"/>
</dbReference>
<evidence type="ECO:0000256" key="1">
    <source>
        <dbReference type="SAM" id="Phobius"/>
    </source>
</evidence>
<keyword evidence="3" id="KW-1185">Reference proteome</keyword>
<evidence type="ECO:0000313" key="3">
    <source>
        <dbReference type="Proteomes" id="UP001598138"/>
    </source>
</evidence>
<accession>A0ABW6DDA8</accession>
<gene>
    <name evidence="2" type="ORF">U0R10_05635</name>
</gene>
<feature type="transmembrane region" description="Helical" evidence="1">
    <location>
        <begin position="9"/>
        <end position="27"/>
    </location>
</feature>
<name>A0ABW6DDA8_9BACT</name>
<keyword evidence="1" id="KW-0472">Membrane</keyword>
<sequence>MPSHHQPTYTYILAGGGMAGLSLAFYLNQSSVPFDSILIIDQAEKNTRDKTWCYWSDQPETFDAVVEHSWNQLWFHSFDNRSDKFSILPFSYRKIQSDSWYAYIQKELKQNPKIQFIQTKVLGFSYEGRYTQVRTEAGDFTATEKIFDSISAFPCELANPQHLKQHFVGLTIEANFPIFDPAAAHLFDFRIAHTPACEFMYVLPTSDRIALFEHTYFSGQLKEKQHYLDQIKAYLFGAYGLSEDDYLVLEEESGIIPMTLSEAEPQNLHTKVIQIGTSGGFVKSTTGYSFLRTQRKLKELVANLQNQHWDAPVNDTKPFKKWMDRVFLQVLVDQKIKGNKVFESLFQKNRPQLILRFLEEQTTMWEDLKLMTSVPTLPFMQAAFKIALADLPFPKK</sequence>
<keyword evidence="1" id="KW-1133">Transmembrane helix</keyword>
<keyword evidence="1" id="KW-0812">Transmembrane</keyword>
<protein>
    <submittedName>
        <fullName evidence="2">Lycopene cyclase family protein</fullName>
    </submittedName>
</protein>
<dbReference type="Gene3D" id="3.50.50.60">
    <property type="entry name" value="FAD/NAD(P)-binding domain"/>
    <property type="match status" value="1"/>
</dbReference>
<dbReference type="RefSeq" id="WP_377982970.1">
    <property type="nucleotide sequence ID" value="NZ_JBBKXZ010000001.1"/>
</dbReference>
<organism evidence="2 3">
    <name type="scientific">Aquirufa avitistagni</name>
    <dbReference type="NCBI Taxonomy" id="3104728"/>
    <lineage>
        <taxon>Bacteria</taxon>
        <taxon>Pseudomonadati</taxon>
        <taxon>Bacteroidota</taxon>
        <taxon>Cytophagia</taxon>
        <taxon>Cytophagales</taxon>
        <taxon>Flectobacillaceae</taxon>
        <taxon>Aquirufa</taxon>
    </lineage>
</organism>
<reference evidence="2 3" key="1">
    <citation type="submission" date="2024-03" db="EMBL/GenBank/DDBJ databases">
        <title>Aquirufa genome sequencing.</title>
        <authorList>
            <person name="Pitt A."/>
            <person name="Hahn M.W."/>
        </authorList>
    </citation>
    <scope>NUCLEOTIDE SEQUENCE [LARGE SCALE GENOMIC DNA]</scope>
    <source>
        <strain evidence="2 3">OSTEICH-129V</strain>
    </source>
</reference>
<dbReference type="Pfam" id="PF05834">
    <property type="entry name" value="Lycopene_cycl"/>
    <property type="match status" value="1"/>
</dbReference>
<evidence type="ECO:0000313" key="2">
    <source>
        <dbReference type="EMBL" id="MFD3394095.1"/>
    </source>
</evidence>
<dbReference type="SUPFAM" id="SSF51905">
    <property type="entry name" value="FAD/NAD(P)-binding domain"/>
    <property type="match status" value="1"/>
</dbReference>